<feature type="domain" description="Arf-GAP" evidence="2">
    <location>
        <begin position="10"/>
        <end position="84"/>
    </location>
</feature>
<feature type="compositionally biased region" description="Polar residues" evidence="1">
    <location>
        <begin position="166"/>
        <end position="179"/>
    </location>
</feature>
<keyword evidence="4" id="KW-1185">Reference proteome</keyword>
<dbReference type="InterPro" id="IPR038508">
    <property type="entry name" value="ArfGAP_dom_sf"/>
</dbReference>
<feature type="region of interest" description="Disordered" evidence="1">
    <location>
        <begin position="78"/>
        <end position="181"/>
    </location>
</feature>
<dbReference type="InterPro" id="IPR037278">
    <property type="entry name" value="ARFGAP/RecO"/>
</dbReference>
<evidence type="ECO:0000256" key="1">
    <source>
        <dbReference type="SAM" id="MobiDB-lite"/>
    </source>
</evidence>
<feature type="compositionally biased region" description="Polar residues" evidence="1">
    <location>
        <begin position="343"/>
        <end position="367"/>
    </location>
</feature>
<evidence type="ECO:0000313" key="4">
    <source>
        <dbReference type="Proteomes" id="UP000631114"/>
    </source>
</evidence>
<dbReference type="InterPro" id="IPR001164">
    <property type="entry name" value="ArfGAP_dom"/>
</dbReference>
<dbReference type="InterPro" id="IPR044520">
    <property type="entry name" value="ARF_GAP_AGD5/15"/>
</dbReference>
<accession>A0A835H151</accession>
<dbReference type="Gene3D" id="1.10.220.150">
    <property type="entry name" value="Arf GTPase activating protein"/>
    <property type="match status" value="1"/>
</dbReference>
<dbReference type="GO" id="GO:0005096">
    <property type="term" value="F:GTPase activator activity"/>
    <property type="evidence" value="ECO:0007669"/>
    <property type="project" value="InterPro"/>
</dbReference>
<dbReference type="OrthoDB" id="10266696at2759"/>
<organism evidence="3 4">
    <name type="scientific">Coptis chinensis</name>
    <dbReference type="NCBI Taxonomy" id="261450"/>
    <lineage>
        <taxon>Eukaryota</taxon>
        <taxon>Viridiplantae</taxon>
        <taxon>Streptophyta</taxon>
        <taxon>Embryophyta</taxon>
        <taxon>Tracheophyta</taxon>
        <taxon>Spermatophyta</taxon>
        <taxon>Magnoliopsida</taxon>
        <taxon>Ranunculales</taxon>
        <taxon>Ranunculaceae</taxon>
        <taxon>Coptidoideae</taxon>
        <taxon>Coptis</taxon>
    </lineage>
</organism>
<gene>
    <name evidence="3" type="ORF">IFM89_027009</name>
</gene>
<proteinExistence type="predicted"/>
<name>A0A835H151_9MAGN</name>
<evidence type="ECO:0000259" key="2">
    <source>
        <dbReference type="SMART" id="SM00105"/>
    </source>
</evidence>
<sequence length="367" mass="39266">MGGSTGLVGEGLRAYPLRILKVRSATLDTWLPEQVAFIQSMGNEKSNIYWEAELPPNYDRVGIENFIRAKYEEKRWVPRDGRQKSPSKAFEERSSVHSQRPGDRGGNGPTNVAVHASGERRNLPPPTKTSIPARNISVPAPSKVSSQVSSDPKPAAVAKKPEPIVQNESTTKEVANSTLAPPPKIDYATDLFNMLSMGGPTAESASSVKKESAAKQTETESQQPQKDLKSDIMSLFEKSKMASPFSVHQQQLAVLAQQQSLLMAAAAKSNGGAPAAPAPGGRMPVAGQNELQMQMGNVRPSNSSGIYVPFQTPSIYNMETVAPVNGIASGSGVSRPPAMPPASSLTPTRTETDFDFSSLTQGMFSKS</sequence>
<dbReference type="AlphaFoldDB" id="A0A835H151"/>
<dbReference type="Pfam" id="PF01412">
    <property type="entry name" value="ArfGap"/>
    <property type="match status" value="1"/>
</dbReference>
<comment type="caution">
    <text evidence="3">The sequence shown here is derived from an EMBL/GenBank/DDBJ whole genome shotgun (WGS) entry which is preliminary data.</text>
</comment>
<dbReference type="EMBL" id="JADFTS010000009">
    <property type="protein sequence ID" value="KAF9589677.1"/>
    <property type="molecule type" value="Genomic_DNA"/>
</dbReference>
<feature type="region of interest" description="Disordered" evidence="1">
    <location>
        <begin position="329"/>
        <end position="367"/>
    </location>
</feature>
<reference evidence="3 4" key="1">
    <citation type="submission" date="2020-10" db="EMBL/GenBank/DDBJ databases">
        <title>The Coptis chinensis genome and diversification of protoberbering-type alkaloids.</title>
        <authorList>
            <person name="Wang B."/>
            <person name="Shu S."/>
            <person name="Song C."/>
            <person name="Liu Y."/>
        </authorList>
    </citation>
    <scope>NUCLEOTIDE SEQUENCE [LARGE SCALE GENOMIC DNA]</scope>
    <source>
        <strain evidence="3">HL-2020</strain>
        <tissue evidence="3">Leaf</tissue>
    </source>
</reference>
<evidence type="ECO:0000313" key="3">
    <source>
        <dbReference type="EMBL" id="KAF9589677.1"/>
    </source>
</evidence>
<feature type="region of interest" description="Disordered" evidence="1">
    <location>
        <begin position="198"/>
        <end position="228"/>
    </location>
</feature>
<dbReference type="SMART" id="SM00105">
    <property type="entry name" value="ArfGap"/>
    <property type="match status" value="1"/>
</dbReference>
<dbReference type="PANTHER" id="PTHR46419:SF2">
    <property type="entry name" value="ADP-RIBOSYLATION FACTOR GTPASE-ACTIVATING PROTEIN AGD5"/>
    <property type="match status" value="1"/>
</dbReference>
<protein>
    <recommendedName>
        <fullName evidence="2">Arf-GAP domain-containing protein</fullName>
    </recommendedName>
</protein>
<dbReference type="PANTHER" id="PTHR46419">
    <property type="entry name" value="ADP-RIBOSYLATION FACTOR GTPASE-ACTIVATING PROTEIN AGD5"/>
    <property type="match status" value="1"/>
</dbReference>
<dbReference type="Proteomes" id="UP000631114">
    <property type="component" value="Unassembled WGS sequence"/>
</dbReference>
<feature type="compositionally biased region" description="Basic and acidic residues" evidence="1">
    <location>
        <begin position="78"/>
        <end position="103"/>
    </location>
</feature>
<dbReference type="SUPFAM" id="SSF57863">
    <property type="entry name" value="ArfGap/RecO-like zinc finger"/>
    <property type="match status" value="1"/>
</dbReference>